<organism evidence="2 3">
    <name type="scientific">Dissostichus eleginoides</name>
    <name type="common">Patagonian toothfish</name>
    <name type="synonym">Dissostichus amissus</name>
    <dbReference type="NCBI Taxonomy" id="100907"/>
    <lineage>
        <taxon>Eukaryota</taxon>
        <taxon>Metazoa</taxon>
        <taxon>Chordata</taxon>
        <taxon>Craniata</taxon>
        <taxon>Vertebrata</taxon>
        <taxon>Euteleostomi</taxon>
        <taxon>Actinopterygii</taxon>
        <taxon>Neopterygii</taxon>
        <taxon>Teleostei</taxon>
        <taxon>Neoteleostei</taxon>
        <taxon>Acanthomorphata</taxon>
        <taxon>Eupercaria</taxon>
        <taxon>Perciformes</taxon>
        <taxon>Notothenioidei</taxon>
        <taxon>Nototheniidae</taxon>
        <taxon>Dissostichus</taxon>
    </lineage>
</organism>
<dbReference type="EMBL" id="JASDAP010000008">
    <property type="protein sequence ID" value="KAK1897706.1"/>
    <property type="molecule type" value="Genomic_DNA"/>
</dbReference>
<proteinExistence type="predicted"/>
<accession>A0AAD9CBH2</accession>
<evidence type="ECO:0000313" key="2">
    <source>
        <dbReference type="EMBL" id="KAK1897706.1"/>
    </source>
</evidence>
<reference evidence="2" key="1">
    <citation type="submission" date="2023-04" db="EMBL/GenBank/DDBJ databases">
        <title>Chromosome-level genome of Chaenocephalus aceratus.</title>
        <authorList>
            <person name="Park H."/>
        </authorList>
    </citation>
    <scope>NUCLEOTIDE SEQUENCE</scope>
    <source>
        <strain evidence="2">DE</strain>
        <tissue evidence="2">Muscle</tissue>
    </source>
</reference>
<keyword evidence="3" id="KW-1185">Reference proteome</keyword>
<dbReference type="AlphaFoldDB" id="A0AAD9CBH2"/>
<dbReference type="Proteomes" id="UP001228049">
    <property type="component" value="Unassembled WGS sequence"/>
</dbReference>
<keyword evidence="2" id="KW-0675">Receptor</keyword>
<sequence length="79" mass="8785">MNWTDTTHHCHITAGLTGSQDGHDRQGQQTNGGNAEVCHVRPASIINKWEMIRADLMLGQTEGEPGGRLNGMDRFWIVK</sequence>
<protein>
    <submittedName>
        <fullName evidence="2">Inactive receptor kinase</fullName>
    </submittedName>
</protein>
<evidence type="ECO:0000256" key="1">
    <source>
        <dbReference type="SAM" id="MobiDB-lite"/>
    </source>
</evidence>
<feature type="region of interest" description="Disordered" evidence="1">
    <location>
        <begin position="1"/>
        <end position="35"/>
    </location>
</feature>
<evidence type="ECO:0000313" key="3">
    <source>
        <dbReference type="Proteomes" id="UP001228049"/>
    </source>
</evidence>
<name>A0AAD9CBH2_DISEL</name>
<keyword evidence="2" id="KW-0418">Kinase</keyword>
<gene>
    <name evidence="2" type="ORF">KUDE01_017237</name>
</gene>
<comment type="caution">
    <text evidence="2">The sequence shown here is derived from an EMBL/GenBank/DDBJ whole genome shotgun (WGS) entry which is preliminary data.</text>
</comment>
<dbReference type="GO" id="GO:0016301">
    <property type="term" value="F:kinase activity"/>
    <property type="evidence" value="ECO:0007669"/>
    <property type="project" value="UniProtKB-KW"/>
</dbReference>
<keyword evidence="2" id="KW-0808">Transferase</keyword>